<sequence>MPLSLLDQQRKQLEQLMKKSSNLVPIAGLQDEAQVNDTEIPIADDSTDKKDKYSYNLIVWCQHLDLDVLTI</sequence>
<dbReference type="EMBL" id="CR382136">
    <property type="protein sequence ID" value="CAR65675.1"/>
    <property type="molecule type" value="Genomic_DNA"/>
</dbReference>
<accession>B5RTJ0</accession>
<name>B5RTJ0_DEBHA</name>
<organism evidence="1 2">
    <name type="scientific">Debaryomyces hansenii (strain ATCC 36239 / CBS 767 / BCRC 21394 / JCM 1990 / NBRC 0083 / IGC 2968)</name>
    <name type="common">Yeast</name>
    <name type="synonym">Torulaspora hansenii</name>
    <dbReference type="NCBI Taxonomy" id="284592"/>
    <lineage>
        <taxon>Eukaryota</taxon>
        <taxon>Fungi</taxon>
        <taxon>Dikarya</taxon>
        <taxon>Ascomycota</taxon>
        <taxon>Saccharomycotina</taxon>
        <taxon>Pichiomycetes</taxon>
        <taxon>Debaryomycetaceae</taxon>
        <taxon>Debaryomyces</taxon>
    </lineage>
</organism>
<gene>
    <name evidence="1" type="ordered locus">DEHA2D15620g</name>
</gene>
<evidence type="ECO:0000313" key="2">
    <source>
        <dbReference type="Proteomes" id="UP000000599"/>
    </source>
</evidence>
<proteinExistence type="predicted"/>
<dbReference type="RefSeq" id="XP_002770321.1">
    <property type="nucleotide sequence ID" value="XM_002770275.1"/>
</dbReference>
<dbReference type="VEuPathDB" id="FungiDB:DEHA2D15620g"/>
<dbReference type="AlphaFoldDB" id="B5RTJ0"/>
<dbReference type="GeneID" id="8998535"/>
<keyword evidence="2" id="KW-1185">Reference proteome</keyword>
<dbReference type="KEGG" id="dha:DEHA2D15620g"/>
<dbReference type="HOGENOM" id="CLU_2739965_0_0_1"/>
<reference evidence="1 2" key="1">
    <citation type="journal article" date="2004" name="Nature">
        <title>Genome evolution in yeasts.</title>
        <authorList>
            <consortium name="Genolevures"/>
            <person name="Dujon B."/>
            <person name="Sherman D."/>
            <person name="Fischer G."/>
            <person name="Durrens P."/>
            <person name="Casaregola S."/>
            <person name="Lafontaine I."/>
            <person name="de Montigny J."/>
            <person name="Marck C."/>
            <person name="Neuveglise C."/>
            <person name="Talla E."/>
            <person name="Goffard N."/>
            <person name="Frangeul L."/>
            <person name="Aigle M."/>
            <person name="Anthouard V."/>
            <person name="Babour A."/>
            <person name="Barbe V."/>
            <person name="Barnay S."/>
            <person name="Blanchin S."/>
            <person name="Beckerich J.M."/>
            <person name="Beyne E."/>
            <person name="Bleykasten C."/>
            <person name="Boisrame A."/>
            <person name="Boyer J."/>
            <person name="Cattolico L."/>
            <person name="Confanioleri F."/>
            <person name="de Daruvar A."/>
            <person name="Despons L."/>
            <person name="Fabre E."/>
            <person name="Fairhead C."/>
            <person name="Ferry-Dumazet H."/>
            <person name="Groppi A."/>
            <person name="Hantraye F."/>
            <person name="Hennequin C."/>
            <person name="Jauniaux N."/>
            <person name="Joyet P."/>
            <person name="Kachouri R."/>
            <person name="Kerrest A."/>
            <person name="Koszul R."/>
            <person name="Lemaire M."/>
            <person name="Lesur I."/>
            <person name="Ma L."/>
            <person name="Muller H."/>
            <person name="Nicaud J.M."/>
            <person name="Nikolski M."/>
            <person name="Oztas S."/>
            <person name="Ozier-Kalogeropoulos O."/>
            <person name="Pellenz S."/>
            <person name="Potier S."/>
            <person name="Richard G.F."/>
            <person name="Straub M.L."/>
            <person name="Suleau A."/>
            <person name="Swennene D."/>
            <person name="Tekaia F."/>
            <person name="Wesolowski-Louvel M."/>
            <person name="Westhof E."/>
            <person name="Wirth B."/>
            <person name="Zeniou-Meyer M."/>
            <person name="Zivanovic I."/>
            <person name="Bolotin-Fukuhara M."/>
            <person name="Thierry A."/>
            <person name="Bouchier C."/>
            <person name="Caudron B."/>
            <person name="Scarpelli C."/>
            <person name="Gaillardin C."/>
            <person name="Weissenbach J."/>
            <person name="Wincker P."/>
            <person name="Souciet J.L."/>
        </authorList>
    </citation>
    <scope>NUCLEOTIDE SEQUENCE [LARGE SCALE GENOMIC DNA]</scope>
    <source>
        <strain evidence="2">ATCC 36239 / CBS 767 / BCRC 21394 / JCM 1990 / NBRC 0083 / IGC 2968</strain>
    </source>
</reference>
<dbReference type="InParanoid" id="B5RTJ0"/>
<evidence type="ECO:0000313" key="1">
    <source>
        <dbReference type="EMBL" id="CAR65675.1"/>
    </source>
</evidence>
<protein>
    <submittedName>
        <fullName evidence="1">DEHA2D15620p</fullName>
    </submittedName>
</protein>
<dbReference type="Proteomes" id="UP000000599">
    <property type="component" value="Chromosome D"/>
</dbReference>